<keyword evidence="3" id="KW-1185">Reference proteome</keyword>
<sequence>MYQFFFVSRLANTNHDTATDRKTSLAPTICNSSGLKGLELRFNKHNMVGPRHSAHHIFGTPIHIHTFIHRSIVDLLNPSLTFHCYVPPPMKAHHSVARVLKTTSNPYIIYLICGIPAYIVLFRT</sequence>
<organism evidence="2 3">
    <name type="scientific">Morchella conica CCBAS932</name>
    <dbReference type="NCBI Taxonomy" id="1392247"/>
    <lineage>
        <taxon>Eukaryota</taxon>
        <taxon>Fungi</taxon>
        <taxon>Dikarya</taxon>
        <taxon>Ascomycota</taxon>
        <taxon>Pezizomycotina</taxon>
        <taxon>Pezizomycetes</taxon>
        <taxon>Pezizales</taxon>
        <taxon>Morchellaceae</taxon>
        <taxon>Morchella</taxon>
    </lineage>
</organism>
<evidence type="ECO:0000313" key="3">
    <source>
        <dbReference type="Proteomes" id="UP000277580"/>
    </source>
</evidence>
<dbReference type="InParanoid" id="A0A3N4K8Z8"/>
<name>A0A3N4K8Z8_9PEZI</name>
<dbReference type="AlphaFoldDB" id="A0A3N4K8Z8"/>
<gene>
    <name evidence="2" type="ORF">P167DRAFT_540443</name>
</gene>
<keyword evidence="1" id="KW-0472">Membrane</keyword>
<reference evidence="2 3" key="1">
    <citation type="journal article" date="2018" name="Nat. Ecol. Evol.">
        <title>Pezizomycetes genomes reveal the molecular basis of ectomycorrhizal truffle lifestyle.</title>
        <authorList>
            <person name="Murat C."/>
            <person name="Payen T."/>
            <person name="Noel B."/>
            <person name="Kuo A."/>
            <person name="Morin E."/>
            <person name="Chen J."/>
            <person name="Kohler A."/>
            <person name="Krizsan K."/>
            <person name="Balestrini R."/>
            <person name="Da Silva C."/>
            <person name="Montanini B."/>
            <person name="Hainaut M."/>
            <person name="Levati E."/>
            <person name="Barry K.W."/>
            <person name="Belfiori B."/>
            <person name="Cichocki N."/>
            <person name="Clum A."/>
            <person name="Dockter R.B."/>
            <person name="Fauchery L."/>
            <person name="Guy J."/>
            <person name="Iotti M."/>
            <person name="Le Tacon F."/>
            <person name="Lindquist E.A."/>
            <person name="Lipzen A."/>
            <person name="Malagnac F."/>
            <person name="Mello A."/>
            <person name="Molinier V."/>
            <person name="Miyauchi S."/>
            <person name="Poulain J."/>
            <person name="Riccioni C."/>
            <person name="Rubini A."/>
            <person name="Sitrit Y."/>
            <person name="Splivallo R."/>
            <person name="Traeger S."/>
            <person name="Wang M."/>
            <person name="Zifcakova L."/>
            <person name="Wipf D."/>
            <person name="Zambonelli A."/>
            <person name="Paolocci F."/>
            <person name="Nowrousian M."/>
            <person name="Ottonello S."/>
            <person name="Baldrian P."/>
            <person name="Spatafora J.W."/>
            <person name="Henrissat B."/>
            <person name="Nagy L.G."/>
            <person name="Aury J.M."/>
            <person name="Wincker P."/>
            <person name="Grigoriev I.V."/>
            <person name="Bonfante P."/>
            <person name="Martin F.M."/>
        </authorList>
    </citation>
    <scope>NUCLEOTIDE SEQUENCE [LARGE SCALE GENOMIC DNA]</scope>
    <source>
        <strain evidence="2 3">CCBAS932</strain>
    </source>
</reference>
<dbReference type="EMBL" id="ML119200">
    <property type="protein sequence ID" value="RPB06997.1"/>
    <property type="molecule type" value="Genomic_DNA"/>
</dbReference>
<dbReference type="Proteomes" id="UP000277580">
    <property type="component" value="Unassembled WGS sequence"/>
</dbReference>
<evidence type="ECO:0000256" key="1">
    <source>
        <dbReference type="SAM" id="Phobius"/>
    </source>
</evidence>
<evidence type="ECO:0000313" key="2">
    <source>
        <dbReference type="EMBL" id="RPB06997.1"/>
    </source>
</evidence>
<keyword evidence="1" id="KW-0812">Transmembrane</keyword>
<keyword evidence="1" id="KW-1133">Transmembrane helix</keyword>
<accession>A0A3N4K8Z8</accession>
<proteinExistence type="predicted"/>
<feature type="transmembrane region" description="Helical" evidence="1">
    <location>
        <begin position="107"/>
        <end position="123"/>
    </location>
</feature>
<protein>
    <submittedName>
        <fullName evidence="2">Uncharacterized protein</fullName>
    </submittedName>
</protein>